<gene>
    <name evidence="2" type="ordered locus">F7308_0872</name>
</gene>
<name>A0ABM5M9A8_FRAST</name>
<evidence type="ECO:0000313" key="3">
    <source>
        <dbReference type="Proteomes" id="UP000000490"/>
    </source>
</evidence>
<evidence type="ECO:0000256" key="1">
    <source>
        <dbReference type="SAM" id="Phobius"/>
    </source>
</evidence>
<organism evidence="2 3">
    <name type="scientific">Francisella salina</name>
    <dbReference type="NCBI Taxonomy" id="573569"/>
    <lineage>
        <taxon>Bacteria</taxon>
        <taxon>Pseudomonadati</taxon>
        <taxon>Pseudomonadota</taxon>
        <taxon>Gammaproteobacteria</taxon>
        <taxon>Thiotrichales</taxon>
        <taxon>Francisellaceae</taxon>
        <taxon>Francisella</taxon>
    </lineage>
</organism>
<keyword evidence="1" id="KW-1133">Transmembrane helix</keyword>
<dbReference type="Proteomes" id="UP000000490">
    <property type="component" value="Chromosome"/>
</dbReference>
<evidence type="ECO:0008006" key="4">
    <source>
        <dbReference type="Google" id="ProtNLM"/>
    </source>
</evidence>
<keyword evidence="1" id="KW-0472">Membrane</keyword>
<evidence type="ECO:0000313" key="2">
    <source>
        <dbReference type="EMBL" id="AEI35799.1"/>
    </source>
</evidence>
<keyword evidence="3" id="KW-1185">Reference proteome</keyword>
<keyword evidence="1" id="KW-0812">Transmembrane</keyword>
<protein>
    <recommendedName>
        <fullName evidence="4">Acyltransferase</fullName>
    </recommendedName>
</protein>
<feature type="transmembrane region" description="Helical" evidence="1">
    <location>
        <begin position="12"/>
        <end position="34"/>
    </location>
</feature>
<proteinExistence type="predicted"/>
<reference evidence="2" key="1">
    <citation type="submission" date="2011-05" db="EMBL/GenBank/DDBJ databases">
        <authorList>
            <person name="Kuske C.R."/>
            <person name="Challacombe J.F."/>
            <person name="Siddaramappa S."/>
            <person name="Petersen J.M."/>
            <person name="Bruce D.C."/>
        </authorList>
    </citation>
    <scope>NUCLEOTIDE SEQUENCE</scope>
    <source>
        <strain evidence="2">TX077308</strain>
    </source>
</reference>
<accession>A0ABM5M9A8</accession>
<dbReference type="EMBL" id="CP002872">
    <property type="protein sequence ID" value="AEI35799.1"/>
    <property type="molecule type" value="Genomic_DNA"/>
</dbReference>
<sequence length="35" mass="4064">MSYIKYRKDIDGLRALAVLSVIFFHLDISFLSLAF</sequence>